<feature type="compositionally biased region" description="Basic and acidic residues" evidence="1">
    <location>
        <begin position="45"/>
        <end position="54"/>
    </location>
</feature>
<reference evidence="2 3" key="1">
    <citation type="submission" date="2016-06" db="EMBL/GenBank/DDBJ databases">
        <authorList>
            <person name="Kjaerup R.B."/>
            <person name="Dalgaard T.S."/>
            <person name="Juul-Madsen H.R."/>
        </authorList>
    </citation>
    <scope>NUCLEOTIDE SEQUENCE [LARGE SCALE GENOMIC DNA]</scope>
    <source>
        <strain evidence="2 3">Pb300</strain>
    </source>
</reference>
<protein>
    <submittedName>
        <fullName evidence="2">Uncharacterized protein</fullName>
    </submittedName>
</protein>
<accession>A0A1D2J6V1</accession>
<gene>
    <name evidence="2" type="ORF">ACO22_06700</name>
</gene>
<name>A0A1D2J6V1_PARBR</name>
<organism evidence="2 3">
    <name type="scientific">Paracoccidioides brasiliensis</name>
    <dbReference type="NCBI Taxonomy" id="121759"/>
    <lineage>
        <taxon>Eukaryota</taxon>
        <taxon>Fungi</taxon>
        <taxon>Dikarya</taxon>
        <taxon>Ascomycota</taxon>
        <taxon>Pezizomycotina</taxon>
        <taxon>Eurotiomycetes</taxon>
        <taxon>Eurotiomycetidae</taxon>
        <taxon>Onygenales</taxon>
        <taxon>Ajellomycetaceae</taxon>
        <taxon>Paracoccidioides</taxon>
    </lineage>
</organism>
<feature type="compositionally biased region" description="Acidic residues" evidence="1">
    <location>
        <begin position="85"/>
        <end position="94"/>
    </location>
</feature>
<comment type="caution">
    <text evidence="2">The sequence shown here is derived from an EMBL/GenBank/DDBJ whole genome shotgun (WGS) entry which is preliminary data.</text>
</comment>
<feature type="compositionally biased region" description="Acidic residues" evidence="1">
    <location>
        <begin position="59"/>
        <end position="76"/>
    </location>
</feature>
<evidence type="ECO:0000313" key="3">
    <source>
        <dbReference type="Proteomes" id="UP000242814"/>
    </source>
</evidence>
<dbReference type="AlphaFoldDB" id="A0A1D2J6V1"/>
<evidence type="ECO:0000313" key="2">
    <source>
        <dbReference type="EMBL" id="ODH14088.1"/>
    </source>
</evidence>
<feature type="region of interest" description="Disordered" evidence="1">
    <location>
        <begin position="1"/>
        <end position="94"/>
    </location>
</feature>
<feature type="compositionally biased region" description="Polar residues" evidence="1">
    <location>
        <begin position="1"/>
        <end position="36"/>
    </location>
</feature>
<dbReference type="EMBL" id="LZYO01000383">
    <property type="protein sequence ID" value="ODH14088.1"/>
    <property type="molecule type" value="Genomic_DNA"/>
</dbReference>
<evidence type="ECO:0000256" key="1">
    <source>
        <dbReference type="SAM" id="MobiDB-lite"/>
    </source>
</evidence>
<dbReference type="Proteomes" id="UP000242814">
    <property type="component" value="Unassembled WGS sequence"/>
</dbReference>
<sequence>MAKTHTSPSQTPIHAQSNNKQPTGSLRSHTASQTDLAKTPAAQEPEDRVCDLDRGLCGGEEEGEEGDVACDGEGPEGAEVPPVAEGEEGEGDEN</sequence>
<proteinExistence type="predicted"/>